<evidence type="ECO:0000313" key="4">
    <source>
        <dbReference type="EMBL" id="MDG4982279.1"/>
    </source>
</evidence>
<dbReference type="Gene3D" id="2.60.40.740">
    <property type="match status" value="1"/>
</dbReference>
<dbReference type="Pfam" id="PF05738">
    <property type="entry name" value="Cna_B"/>
    <property type="match status" value="1"/>
</dbReference>
<evidence type="ECO:0000256" key="1">
    <source>
        <dbReference type="SAM" id="MobiDB-lite"/>
    </source>
</evidence>
<feature type="region of interest" description="Disordered" evidence="1">
    <location>
        <begin position="1024"/>
        <end position="1049"/>
    </location>
</feature>
<accession>A0A9X4S5H8</accession>
<feature type="region of interest" description="Disordered" evidence="1">
    <location>
        <begin position="72"/>
        <end position="126"/>
    </location>
</feature>
<evidence type="ECO:0000313" key="5">
    <source>
        <dbReference type="Proteomes" id="UP001152656"/>
    </source>
</evidence>
<dbReference type="Proteomes" id="UP001152656">
    <property type="component" value="Unassembled WGS sequence"/>
</dbReference>
<feature type="transmembrane region" description="Helical" evidence="2">
    <location>
        <begin position="1462"/>
        <end position="1484"/>
    </location>
</feature>
<dbReference type="RefSeq" id="WP_278216479.1">
    <property type="nucleotide sequence ID" value="NZ_JAOWLP010000014.1"/>
</dbReference>
<feature type="domain" description="CNA-B" evidence="3">
    <location>
        <begin position="1331"/>
        <end position="1423"/>
    </location>
</feature>
<keyword evidence="2" id="KW-0472">Membrane</keyword>
<evidence type="ECO:0000259" key="3">
    <source>
        <dbReference type="Pfam" id="PF05738"/>
    </source>
</evidence>
<gene>
    <name evidence="4" type="ORF">OGZ39_11560</name>
</gene>
<feature type="compositionally biased region" description="Polar residues" evidence="1">
    <location>
        <begin position="1028"/>
        <end position="1040"/>
    </location>
</feature>
<feature type="transmembrane region" description="Helical" evidence="2">
    <location>
        <begin position="20"/>
        <end position="40"/>
    </location>
</feature>
<sequence length="1489" mass="163913">MKKLIENLNSLRVSREKEIFWKRILIILSILLLLITVVLFKLPALTLTEKNLNTYNPSSSIENVTDSSQSLLEGTSIPSTTDNSQSDSSIKDGNLQGEASKALSDNTKSTTDPIQEKSPNENNFLKGGKLSSATNYFNISVDYSEGTFKENIKLVVADINDSKFDNKIKNIIREGKKSLTQSYSVDIAFKNQAGEEIEPLKPVQVTIQTKNILQKTFLQDDWELYHFIENDTSKVEDLTSETSTNMNETSSGQLTSFSFTSDSFSTFTIAGTSIKDFSPYLTAAIASNSIYSSDTKILTTNLDLAFQIPKTDLTVDNKYAILLPQDTSWVSSIQVNTDYKVKDGGVDAYSFKFVSDGTNKYIVITFDPTYIANSGPTVKGDVYYKATSGVTYRDSSGNYNIPFSNSVNLTISSGTITNTITQPVNEINNEKKGSISYEGDSAYLNYSVTIWSDKGTNDPIVFSDQIQQSGVTFQPLEKVSVVRSDYQYWYTEAGINSQTISVSPKITNSTTSPSFDLNLPKLNAKQKYIITYRYKVSNFSSVNSTNITNTIMTKSGSVTSPQASPVTLTLERNKVEKTANYDPRTNKITWTVVVNSLNNDINGAILSDSMLKSADSILINGNSSSNGSGYILNKSNGTVSFTSVSNGINTGKYTIVYTTDAGSVPSGWNDQQKTVSNTATFTDNGEVKTASASVKTGTGNPGGIEKTFKGMSPTTKPDIKELSWQVAISMPSTGVIPSGTQFVDNLQGANGTNNVVHYYTWDQLNKINQELTKIFGANNYTLEAQQFDWQYIPYSLATSTQIFESFKFTLNKDFISVSSVSLNYTSTINKADVTTFSNTISSSGHTSTSNYKYEEISKITKMDGSQTAYDGMTNEYVSKDTSNTIEKDGTIIWVVKLILDDTTMKVSLTDTPPDGLMLTGFSYGNGTYNINESSFDIVNNTISWNNPYYFGSFGTTKNISVVGNIDNTGKITVNFNSLNGSSIKSILGGSSTLYAKFVFKPKSIPLDQNLVTTYTNSAEATLDGKSVGSDSQTQTITQKPGNKLSKSGVWDNNNREVNYSLVINPDSQDLAAGQASFVFKDTLTYQEDLSTNLNYELQQDSVQLIDSNGQIVDKNLWSWKVEKTKDASGKYYSIITASIPNFNKYTLKYTYNVYRNVPSTDSSSLTVSNSAEIQGLTTGETSTSTPIYWRQVDAGGTISSDKSFTVTKVDSVNYGIVLPNSVFESRDSITDTSIANYTTGSDGTFKITSADFGTSLKYATNRMYYIIEKTPPSGYVLPTNLTKYYFYYSTDSVKPIELQNEINQHPNAVNLAVQGKQTYIENVKEPDSTSITINKLWKDSNGENTSRVSSEITVSLHQVAKDSSNATISDIIYGEPIVISNSTNWSQKIENLPLRGTYNNTSVSYYYYVQEEPVQGYETTYSNTANSSSKSEDILSQGDEIIITNKAIKEYVLPETGGIGNWIYYFAGFVTIVISFIGIIKVVYLNKKG</sequence>
<dbReference type="Gene3D" id="2.60.40.1140">
    <property type="entry name" value="Collagen-binding surface protein Cna, B-type domain"/>
    <property type="match status" value="1"/>
</dbReference>
<proteinExistence type="predicted"/>
<evidence type="ECO:0000256" key="2">
    <source>
        <dbReference type="SAM" id="Phobius"/>
    </source>
</evidence>
<dbReference type="InterPro" id="IPR013783">
    <property type="entry name" value="Ig-like_fold"/>
</dbReference>
<comment type="caution">
    <text evidence="4">The sequence shown here is derived from an EMBL/GenBank/DDBJ whole genome shotgun (WGS) entry which is preliminary data.</text>
</comment>
<dbReference type="EMBL" id="JAOWLP010000014">
    <property type="protein sequence ID" value="MDG4982279.1"/>
    <property type="molecule type" value="Genomic_DNA"/>
</dbReference>
<dbReference type="SUPFAM" id="SSF49401">
    <property type="entry name" value="Bacterial adhesins"/>
    <property type="match status" value="1"/>
</dbReference>
<reference evidence="4" key="1">
    <citation type="submission" date="2022-10" db="EMBL/GenBank/DDBJ databases">
        <authorList>
            <person name="Turner M.S."/>
            <person name="Huang W."/>
        </authorList>
    </citation>
    <scope>NUCLEOTIDE SEQUENCE</scope>
    <source>
        <strain evidence="4">581</strain>
    </source>
</reference>
<dbReference type="InterPro" id="IPR008454">
    <property type="entry name" value="Collagen-bd_Cna-like_B-typ_dom"/>
</dbReference>
<keyword evidence="2" id="KW-0812">Transmembrane</keyword>
<feature type="compositionally biased region" description="Polar residues" evidence="1">
    <location>
        <begin position="103"/>
        <end position="113"/>
    </location>
</feature>
<dbReference type="Gene3D" id="2.60.40.10">
    <property type="entry name" value="Immunoglobulins"/>
    <property type="match status" value="1"/>
</dbReference>
<reference evidence="4" key="2">
    <citation type="journal article" date="2023" name="Food Microbiol.">
        <title>Evaluation of the fermentation potential of lactic acid bacteria isolated from herbs, fruits and vegetables as starter cultures in nut-based milk alternatives.</title>
        <authorList>
            <person name="Huang W."/>
            <person name="Dong A."/>
            <person name="Pham H.T."/>
            <person name="Zhou C."/>
            <person name="Huo Z."/>
            <person name="Watjen A.P."/>
            <person name="Prakash S."/>
            <person name="Bang-Berthelsen C.H."/>
            <person name="Turner M.S."/>
        </authorList>
    </citation>
    <scope>NUCLEOTIDE SEQUENCE</scope>
    <source>
        <strain evidence="4">581</strain>
    </source>
</reference>
<dbReference type="SUPFAM" id="SSF49478">
    <property type="entry name" value="Cna protein B-type domain"/>
    <property type="match status" value="1"/>
</dbReference>
<feature type="compositionally biased region" description="Polar residues" evidence="1">
    <location>
        <begin position="72"/>
        <end position="88"/>
    </location>
</feature>
<dbReference type="InterPro" id="IPR008966">
    <property type="entry name" value="Adhesion_dom_sf"/>
</dbReference>
<protein>
    <submittedName>
        <fullName evidence="4">Cna B-type domain-containing protein</fullName>
    </submittedName>
</protein>
<name>A0A9X4S5H8_9LACT</name>
<keyword evidence="2" id="KW-1133">Transmembrane helix</keyword>
<organism evidence="4 5">
    <name type="scientific">Lactococcus lactis</name>
    <dbReference type="NCBI Taxonomy" id="1358"/>
    <lineage>
        <taxon>Bacteria</taxon>
        <taxon>Bacillati</taxon>
        <taxon>Bacillota</taxon>
        <taxon>Bacilli</taxon>
        <taxon>Lactobacillales</taxon>
        <taxon>Streptococcaceae</taxon>
        <taxon>Lactococcus</taxon>
    </lineage>
</organism>